<dbReference type="AlphaFoldDB" id="A0A0E9VVN5"/>
<dbReference type="EMBL" id="GBXM01026426">
    <property type="protein sequence ID" value="JAH82151.1"/>
    <property type="molecule type" value="Transcribed_RNA"/>
</dbReference>
<accession>A0A0E9VVN5</accession>
<sequence length="33" mass="3772">MPQWQCITCERNTEYRYKNSGLCSAVTSLACSK</sequence>
<evidence type="ECO:0000313" key="1">
    <source>
        <dbReference type="EMBL" id="JAH82151.1"/>
    </source>
</evidence>
<proteinExistence type="predicted"/>
<protein>
    <submittedName>
        <fullName evidence="1">Uncharacterized protein</fullName>
    </submittedName>
</protein>
<reference evidence="1" key="1">
    <citation type="submission" date="2014-11" db="EMBL/GenBank/DDBJ databases">
        <authorList>
            <person name="Amaro Gonzalez C."/>
        </authorList>
    </citation>
    <scope>NUCLEOTIDE SEQUENCE</scope>
</reference>
<name>A0A0E9VVN5_ANGAN</name>
<organism evidence="1">
    <name type="scientific">Anguilla anguilla</name>
    <name type="common">European freshwater eel</name>
    <name type="synonym">Muraena anguilla</name>
    <dbReference type="NCBI Taxonomy" id="7936"/>
    <lineage>
        <taxon>Eukaryota</taxon>
        <taxon>Metazoa</taxon>
        <taxon>Chordata</taxon>
        <taxon>Craniata</taxon>
        <taxon>Vertebrata</taxon>
        <taxon>Euteleostomi</taxon>
        <taxon>Actinopterygii</taxon>
        <taxon>Neopterygii</taxon>
        <taxon>Teleostei</taxon>
        <taxon>Anguilliformes</taxon>
        <taxon>Anguillidae</taxon>
        <taxon>Anguilla</taxon>
    </lineage>
</organism>
<reference evidence="1" key="2">
    <citation type="journal article" date="2015" name="Fish Shellfish Immunol.">
        <title>Early steps in the European eel (Anguilla anguilla)-Vibrio vulnificus interaction in the gills: Role of the RtxA13 toxin.</title>
        <authorList>
            <person name="Callol A."/>
            <person name="Pajuelo D."/>
            <person name="Ebbesson L."/>
            <person name="Teles M."/>
            <person name="MacKenzie S."/>
            <person name="Amaro C."/>
        </authorList>
    </citation>
    <scope>NUCLEOTIDE SEQUENCE</scope>
</reference>